<proteinExistence type="predicted"/>
<organism evidence="3">
    <name type="scientific">Streptomyces sp. NBC_00180</name>
    <dbReference type="NCBI Taxonomy" id="2903632"/>
    <lineage>
        <taxon>Bacteria</taxon>
        <taxon>Bacillati</taxon>
        <taxon>Actinomycetota</taxon>
        <taxon>Actinomycetes</taxon>
        <taxon>Kitasatosporales</taxon>
        <taxon>Streptomycetaceae</taxon>
        <taxon>Streptomyces</taxon>
    </lineage>
</organism>
<evidence type="ECO:0000256" key="1">
    <source>
        <dbReference type="SAM" id="MobiDB-lite"/>
    </source>
</evidence>
<sequence length="547" mass="60557">METWFKEDADALDGLISDCGQGLVQATVMGVAGSYGMTEDAVRQWLESIFMNATHPAVEQASAGVAMTEVDGWDNAAWSGWLRAVCIQAGYPMTANPPSGQDAFPGPVPAPQQQTQGTGYVWTPDPAPQPAPAGHPATTTVYQNQDGDGDGDGDRDQSDDAAVLSCVRDPQLQTLTFDALAAHLAQWDFTRERVQHSLARIAYNSNVNLQGLNWNQAWNAIAANEQALSLEAMVDACLAQRRPLHKALTEISGTAHVQQIDVANYIITLARHRLNRPYTDHETAYHDLQRTIPQPPPPTYTWTPDPDPQPQPQPQPDPQPQPQPQPQEPAYTWVPDPQTPAPQSSSGQSRPGKRKQPAPDVKFTEHKGNRGKRQRPVGENAFSQKMWKLREEVNLSQDQIAKNVGVARIFISKGESGSYIDPDMARRWIQAVTDDPKIQEELQALYDAIYGGRERGGEDAKQAFPERMRQLRVDGGFRLLDVEAAIGISKSNISNWERGSTPTAESDEKINGWINFLTAGLQDRESVRRELRRLYERATGGKFSWTD</sequence>
<evidence type="ECO:0000313" key="3">
    <source>
        <dbReference type="EMBL" id="WTP83919.1"/>
    </source>
</evidence>
<dbReference type="EMBL" id="CP108140">
    <property type="protein sequence ID" value="WTP83919.1"/>
    <property type="molecule type" value="Genomic_DNA"/>
</dbReference>
<feature type="region of interest" description="Disordered" evidence="1">
    <location>
        <begin position="97"/>
        <end position="159"/>
    </location>
</feature>
<gene>
    <name evidence="3" type="ORF">OG477_00195</name>
    <name evidence="4" type="ORF">OG477_45150</name>
</gene>
<dbReference type="InterPro" id="IPR001387">
    <property type="entry name" value="Cro/C1-type_HTH"/>
</dbReference>
<feature type="compositionally biased region" description="Pro residues" evidence="1">
    <location>
        <begin position="293"/>
        <end position="327"/>
    </location>
</feature>
<dbReference type="AlphaFoldDB" id="A0AAU1HQA8"/>
<evidence type="ECO:0000259" key="2">
    <source>
        <dbReference type="PROSITE" id="PS50943"/>
    </source>
</evidence>
<dbReference type="InterPro" id="IPR010982">
    <property type="entry name" value="Lambda_DNA-bd_dom_sf"/>
</dbReference>
<dbReference type="Pfam" id="PF01381">
    <property type="entry name" value="HTH_3"/>
    <property type="match status" value="1"/>
</dbReference>
<feature type="region of interest" description="Disordered" evidence="1">
    <location>
        <begin position="289"/>
        <end position="380"/>
    </location>
</feature>
<name>A0AAU1HQA8_9ACTN</name>
<dbReference type="GO" id="GO:0003677">
    <property type="term" value="F:DNA binding"/>
    <property type="evidence" value="ECO:0007669"/>
    <property type="project" value="InterPro"/>
</dbReference>
<dbReference type="SMART" id="SM00530">
    <property type="entry name" value="HTH_XRE"/>
    <property type="match status" value="2"/>
</dbReference>
<reference evidence="3" key="1">
    <citation type="submission" date="2022-10" db="EMBL/GenBank/DDBJ databases">
        <title>The complete genomes of actinobacterial strains from the NBC collection.</title>
        <authorList>
            <person name="Joergensen T.S."/>
            <person name="Alvarez Arevalo M."/>
            <person name="Sterndorff E.B."/>
            <person name="Faurdal D."/>
            <person name="Vuksanovic O."/>
            <person name="Mourched A.-S."/>
            <person name="Charusanti P."/>
            <person name="Shaw S."/>
            <person name="Blin K."/>
            <person name="Weber T."/>
        </authorList>
    </citation>
    <scope>NUCLEOTIDE SEQUENCE</scope>
    <source>
        <strain evidence="3">NBC 00180</strain>
    </source>
</reference>
<dbReference type="Gene3D" id="1.10.260.40">
    <property type="entry name" value="lambda repressor-like DNA-binding domains"/>
    <property type="match status" value="1"/>
</dbReference>
<dbReference type="SUPFAM" id="SSF47413">
    <property type="entry name" value="lambda repressor-like DNA-binding domains"/>
    <property type="match status" value="2"/>
</dbReference>
<dbReference type="CDD" id="cd00093">
    <property type="entry name" value="HTH_XRE"/>
    <property type="match status" value="2"/>
</dbReference>
<accession>A0AAU1HQA8</accession>
<evidence type="ECO:0000313" key="4">
    <source>
        <dbReference type="EMBL" id="WTP91918.1"/>
    </source>
</evidence>
<protein>
    <submittedName>
        <fullName evidence="3">Transcriptional regulator</fullName>
    </submittedName>
</protein>
<dbReference type="PROSITE" id="PS50943">
    <property type="entry name" value="HTH_CROC1"/>
    <property type="match status" value="1"/>
</dbReference>
<feature type="domain" description="HTH cro/C1-type" evidence="2">
    <location>
        <begin position="468"/>
        <end position="510"/>
    </location>
</feature>
<dbReference type="EMBL" id="CP108140">
    <property type="protein sequence ID" value="WTP91918.1"/>
    <property type="molecule type" value="Genomic_DNA"/>
</dbReference>